<keyword evidence="8" id="KW-0812">Transmembrane</keyword>
<dbReference type="GO" id="GO:0005765">
    <property type="term" value="C:lysosomal membrane"/>
    <property type="evidence" value="ECO:0007669"/>
    <property type="project" value="UniProtKB-SubCell"/>
</dbReference>
<dbReference type="PANTHER" id="PTHR23292:SF6">
    <property type="entry name" value="FI16602P1-RELATED"/>
    <property type="match status" value="1"/>
</dbReference>
<accession>A0A914EI44</accession>
<keyword evidence="8" id="KW-1133">Transmembrane helix</keyword>
<evidence type="ECO:0000313" key="10">
    <source>
        <dbReference type="Proteomes" id="UP000887540"/>
    </source>
</evidence>
<dbReference type="GO" id="GO:0031902">
    <property type="term" value="C:late endosome membrane"/>
    <property type="evidence" value="ECO:0007669"/>
    <property type="project" value="UniProtKB-SubCell"/>
</dbReference>
<dbReference type="PROSITE" id="PS51837">
    <property type="entry name" value="LITAF"/>
    <property type="match status" value="1"/>
</dbReference>
<dbReference type="SMART" id="SM00714">
    <property type="entry name" value="LITAF"/>
    <property type="match status" value="1"/>
</dbReference>
<protein>
    <submittedName>
        <fullName evidence="11">LITAF domain-containing protein</fullName>
    </submittedName>
</protein>
<evidence type="ECO:0000256" key="4">
    <source>
        <dbReference type="ARBA" id="ARBA00005975"/>
    </source>
</evidence>
<evidence type="ECO:0000256" key="7">
    <source>
        <dbReference type="ARBA" id="ARBA00023136"/>
    </source>
</evidence>
<comment type="subcellular location">
    <subcellularLocation>
        <location evidence="2">Endosome membrane</location>
        <topology evidence="2">Peripheral membrane protein</topology>
    </subcellularLocation>
    <subcellularLocation>
        <location evidence="1">Late endosome membrane</location>
    </subcellularLocation>
    <subcellularLocation>
        <location evidence="3">Lysosome membrane</location>
        <topology evidence="3">Peripheral membrane protein</topology>
        <orientation evidence="3">Cytoplasmic side</orientation>
    </subcellularLocation>
</comment>
<dbReference type="WBParaSite" id="ACRNAN_scaffold8466.g32415.t1">
    <property type="protein sequence ID" value="ACRNAN_scaffold8466.g32415.t1"/>
    <property type="gene ID" value="ACRNAN_scaffold8466.g32415"/>
</dbReference>
<comment type="similarity">
    <text evidence="4">Belongs to the CDIP1/LITAF family.</text>
</comment>
<dbReference type="Pfam" id="PF10601">
    <property type="entry name" value="zf-LITAF-like"/>
    <property type="match status" value="1"/>
</dbReference>
<sequence length="97" mass="10744">MANVVPVMVMRQFGPEPMDMDCPNCKAHIKTVTSYKVGALTWILCIFVCVCVLCCDCSKDVEHRCPSCNTYLDAEVRLALSNCFGVLVIVIDPKITL</sequence>
<evidence type="ECO:0000256" key="6">
    <source>
        <dbReference type="ARBA" id="ARBA00022833"/>
    </source>
</evidence>
<keyword evidence="6" id="KW-0862">Zinc</keyword>
<evidence type="ECO:0000256" key="5">
    <source>
        <dbReference type="ARBA" id="ARBA00022723"/>
    </source>
</evidence>
<dbReference type="Proteomes" id="UP000887540">
    <property type="component" value="Unplaced"/>
</dbReference>
<evidence type="ECO:0000256" key="2">
    <source>
        <dbReference type="ARBA" id="ARBA00004481"/>
    </source>
</evidence>
<dbReference type="GO" id="GO:0008270">
    <property type="term" value="F:zinc ion binding"/>
    <property type="evidence" value="ECO:0007669"/>
    <property type="project" value="TreeGrafter"/>
</dbReference>
<organism evidence="10 11">
    <name type="scientific">Acrobeloides nanus</name>
    <dbReference type="NCBI Taxonomy" id="290746"/>
    <lineage>
        <taxon>Eukaryota</taxon>
        <taxon>Metazoa</taxon>
        <taxon>Ecdysozoa</taxon>
        <taxon>Nematoda</taxon>
        <taxon>Chromadorea</taxon>
        <taxon>Rhabditida</taxon>
        <taxon>Tylenchina</taxon>
        <taxon>Cephalobomorpha</taxon>
        <taxon>Cephaloboidea</taxon>
        <taxon>Cephalobidae</taxon>
        <taxon>Acrobeloides</taxon>
    </lineage>
</organism>
<evidence type="ECO:0000256" key="1">
    <source>
        <dbReference type="ARBA" id="ARBA00004414"/>
    </source>
</evidence>
<keyword evidence="10" id="KW-1185">Reference proteome</keyword>
<evidence type="ECO:0000256" key="3">
    <source>
        <dbReference type="ARBA" id="ARBA00004630"/>
    </source>
</evidence>
<keyword evidence="5" id="KW-0479">Metal-binding</keyword>
<dbReference type="InterPro" id="IPR006629">
    <property type="entry name" value="LITAF"/>
</dbReference>
<dbReference type="InterPro" id="IPR037519">
    <property type="entry name" value="LITAF_fam"/>
</dbReference>
<reference evidence="11" key="1">
    <citation type="submission" date="2022-11" db="UniProtKB">
        <authorList>
            <consortium name="WormBaseParasite"/>
        </authorList>
    </citation>
    <scope>IDENTIFICATION</scope>
</reference>
<keyword evidence="7 8" id="KW-0472">Membrane</keyword>
<name>A0A914EI44_9BILA</name>
<dbReference type="PANTHER" id="PTHR23292">
    <property type="entry name" value="LIPOPOLYSACCHARIDE-INDUCED TUMOR NECROSIS FACTOR-ALPHA FACTOR"/>
    <property type="match status" value="1"/>
</dbReference>
<evidence type="ECO:0000259" key="9">
    <source>
        <dbReference type="PROSITE" id="PS51837"/>
    </source>
</evidence>
<feature type="transmembrane region" description="Helical" evidence="8">
    <location>
        <begin position="37"/>
        <end position="55"/>
    </location>
</feature>
<evidence type="ECO:0000313" key="11">
    <source>
        <dbReference type="WBParaSite" id="ACRNAN_scaffold8466.g32415.t1"/>
    </source>
</evidence>
<dbReference type="AlphaFoldDB" id="A0A914EI44"/>
<feature type="domain" description="LITAF" evidence="9">
    <location>
        <begin position="1"/>
        <end position="77"/>
    </location>
</feature>
<proteinExistence type="inferred from homology"/>
<evidence type="ECO:0000256" key="8">
    <source>
        <dbReference type="SAM" id="Phobius"/>
    </source>
</evidence>